<proteinExistence type="predicted"/>
<dbReference type="AlphaFoldDB" id="A0A382PR28"/>
<reference evidence="1" key="1">
    <citation type="submission" date="2018-05" db="EMBL/GenBank/DDBJ databases">
        <authorList>
            <person name="Lanie J.A."/>
            <person name="Ng W.-L."/>
            <person name="Kazmierczak K.M."/>
            <person name="Andrzejewski T.M."/>
            <person name="Davidsen T.M."/>
            <person name="Wayne K.J."/>
            <person name="Tettelin H."/>
            <person name="Glass J.I."/>
            <person name="Rusch D."/>
            <person name="Podicherti R."/>
            <person name="Tsui H.-C.T."/>
            <person name="Winkler M.E."/>
        </authorList>
    </citation>
    <scope>NUCLEOTIDE SEQUENCE</scope>
</reference>
<sequence>MAVEFNGYLVTPAWNNGEMAPG</sequence>
<evidence type="ECO:0000313" key="1">
    <source>
        <dbReference type="EMBL" id="SVC74421.1"/>
    </source>
</evidence>
<accession>A0A382PR28</accession>
<feature type="non-terminal residue" evidence="1">
    <location>
        <position position="22"/>
    </location>
</feature>
<organism evidence="1">
    <name type="scientific">marine metagenome</name>
    <dbReference type="NCBI Taxonomy" id="408172"/>
    <lineage>
        <taxon>unclassified sequences</taxon>
        <taxon>metagenomes</taxon>
        <taxon>ecological metagenomes</taxon>
    </lineage>
</organism>
<gene>
    <name evidence="1" type="ORF">METZ01_LOCUS327275</name>
</gene>
<name>A0A382PR28_9ZZZZ</name>
<protein>
    <submittedName>
        <fullName evidence="1">Uncharacterized protein</fullName>
    </submittedName>
</protein>
<dbReference type="EMBL" id="UINC01108374">
    <property type="protein sequence ID" value="SVC74421.1"/>
    <property type="molecule type" value="Genomic_DNA"/>
</dbReference>